<protein>
    <submittedName>
        <fullName evidence="2">Beta-lactamase family protein</fullName>
    </submittedName>
</protein>
<dbReference type="SUPFAM" id="SSF56601">
    <property type="entry name" value="beta-lactamase/transpeptidase-like"/>
    <property type="match status" value="1"/>
</dbReference>
<evidence type="ECO:0000259" key="1">
    <source>
        <dbReference type="Pfam" id="PF00144"/>
    </source>
</evidence>
<evidence type="ECO:0000313" key="3">
    <source>
        <dbReference type="Proteomes" id="UP000535543"/>
    </source>
</evidence>
<feature type="domain" description="Beta-lactamase-related" evidence="1">
    <location>
        <begin position="66"/>
        <end position="391"/>
    </location>
</feature>
<gene>
    <name evidence="2" type="ORF">FGL95_24755</name>
</gene>
<proteinExistence type="predicted"/>
<dbReference type="InterPro" id="IPR001466">
    <property type="entry name" value="Beta-lactam-related"/>
</dbReference>
<dbReference type="Pfam" id="PF00144">
    <property type="entry name" value="Beta-lactamase"/>
    <property type="match status" value="1"/>
</dbReference>
<dbReference type="PANTHER" id="PTHR46825:SF7">
    <property type="entry name" value="D-ALANYL-D-ALANINE CARBOXYPEPTIDASE"/>
    <property type="match status" value="1"/>
</dbReference>
<dbReference type="InterPro" id="IPR050491">
    <property type="entry name" value="AmpC-like"/>
</dbReference>
<reference evidence="2 3" key="2">
    <citation type="submission" date="2020-06" db="EMBL/GenBank/DDBJ databases">
        <title>Antribacter stalactiti gen. nov., sp. nov., a new member of the family Nacardiaceae isolated from a cave.</title>
        <authorList>
            <person name="Kim I.S."/>
        </authorList>
    </citation>
    <scope>NUCLEOTIDE SEQUENCE [LARGE SCALE GENOMIC DNA]</scope>
    <source>
        <strain evidence="2 3">YC2-7</strain>
    </source>
</reference>
<dbReference type="InterPro" id="IPR012338">
    <property type="entry name" value="Beta-lactam/transpept-like"/>
</dbReference>
<dbReference type="Proteomes" id="UP000535543">
    <property type="component" value="Unassembled WGS sequence"/>
</dbReference>
<comment type="caution">
    <text evidence="2">The sequence shown here is derived from an EMBL/GenBank/DDBJ whole genome shotgun (WGS) entry which is preliminary data.</text>
</comment>
<reference evidence="2 3" key="1">
    <citation type="submission" date="2019-05" db="EMBL/GenBank/DDBJ databases">
        <authorList>
            <person name="Lee S.D."/>
        </authorList>
    </citation>
    <scope>NUCLEOTIDE SEQUENCE [LARGE SCALE GENOMIC DNA]</scope>
    <source>
        <strain evidence="2 3">YC2-7</strain>
    </source>
</reference>
<dbReference type="EMBL" id="VCQU01000010">
    <property type="protein sequence ID" value="NMN98259.1"/>
    <property type="molecule type" value="Genomic_DNA"/>
</dbReference>
<dbReference type="PANTHER" id="PTHR46825">
    <property type="entry name" value="D-ALANYL-D-ALANINE-CARBOXYPEPTIDASE/ENDOPEPTIDASE AMPH"/>
    <property type="match status" value="1"/>
</dbReference>
<dbReference type="AlphaFoldDB" id="A0A848KJ06"/>
<sequence length="409" mass="44249">MCLPVGLASRILRLAQNLSAEGRCMRITRLIGNLVVLAVVCAGCGSTDDTTKDALPASRIDSATTFLKQFVADGKAPGVLIQVSTPDGTWTHAVGDASTAPTAGAPQPIDPAMQHRIGSITKTFTTTLILKLVQEGKLKLDDPIAKYVEGVPAGDRITIRMLGNMTAGLSEYLGNPEFRAAFFADPARAWEPQELLAYSYAMGPEYSPGTSATYSNANTVLLGLAVEKIEGKPFEDVLKEKILRPNNLSHTVWPHDGNFSAPHVFGYTSLDPSNPIVDSTNWSPSQAYSAGQLISTLDDLTLWVKLLAKGTLLNIDLQRERLRWDPIGDNTDNYHYDFGIEDTTGWLGHNGGIPGYMSYAVYHPAIDSSIVVFINSDKVIDGEPPVNPLLRDVSAILFPDNPVKVEVVK</sequence>
<dbReference type="Gene3D" id="3.40.710.10">
    <property type="entry name" value="DD-peptidase/beta-lactamase superfamily"/>
    <property type="match status" value="1"/>
</dbReference>
<evidence type="ECO:0000313" key="2">
    <source>
        <dbReference type="EMBL" id="NMN98259.1"/>
    </source>
</evidence>
<organism evidence="2 3">
    <name type="scientific">Antrihabitans stalactiti</name>
    <dbReference type="NCBI Taxonomy" id="2584121"/>
    <lineage>
        <taxon>Bacteria</taxon>
        <taxon>Bacillati</taxon>
        <taxon>Actinomycetota</taxon>
        <taxon>Actinomycetes</taxon>
        <taxon>Mycobacteriales</taxon>
        <taxon>Nocardiaceae</taxon>
        <taxon>Antrihabitans</taxon>
    </lineage>
</organism>
<name>A0A848KJ06_9NOCA</name>
<accession>A0A848KJ06</accession>
<keyword evidence="3" id="KW-1185">Reference proteome</keyword>